<evidence type="ECO:0000313" key="4">
    <source>
        <dbReference type="WBParaSite" id="TCLT_0000546601-mRNA-1"/>
    </source>
</evidence>
<keyword evidence="3" id="KW-1185">Reference proteome</keyword>
<proteinExistence type="predicted"/>
<accession>A0A0N5CYE6</accession>
<feature type="region of interest" description="Disordered" evidence="1">
    <location>
        <begin position="97"/>
        <end position="182"/>
    </location>
</feature>
<evidence type="ECO:0000313" key="2">
    <source>
        <dbReference type="EMBL" id="VDN02705.1"/>
    </source>
</evidence>
<dbReference type="STRING" id="103827.A0A0N5CYE6"/>
<feature type="compositionally biased region" description="Basic and acidic residues" evidence="1">
    <location>
        <begin position="161"/>
        <end position="182"/>
    </location>
</feature>
<dbReference type="EMBL" id="UYYF01004340">
    <property type="protein sequence ID" value="VDN02705.1"/>
    <property type="molecule type" value="Genomic_DNA"/>
</dbReference>
<reference evidence="4" key="1">
    <citation type="submission" date="2017-02" db="UniProtKB">
        <authorList>
            <consortium name="WormBaseParasite"/>
        </authorList>
    </citation>
    <scope>IDENTIFICATION</scope>
</reference>
<evidence type="ECO:0000313" key="3">
    <source>
        <dbReference type="Proteomes" id="UP000276776"/>
    </source>
</evidence>
<feature type="compositionally biased region" description="Basic and acidic residues" evidence="1">
    <location>
        <begin position="99"/>
        <end position="122"/>
    </location>
</feature>
<protein>
    <submittedName>
        <fullName evidence="4">Peptidyl-prolyl cis-trans isomerase CWC27 like protein</fullName>
    </submittedName>
</protein>
<sequence>MIMEAVGEDIEDDQDLILHDLQGVIVMIAIETETLKGIVKKTVIENHGLDDTVREVPLLMKTPYFLMDKLKFEIFYRMDLGMCFESLMNFFFGSRNSRKKDERDKEKRRSKKEDSGNRVKDEFVDEKDDDKREGSERRKDESERSDRDKDKGKDRKKRRHKSDDDSPDKREKKTKGKEETAP</sequence>
<dbReference type="AlphaFoldDB" id="A0A0N5CYE6"/>
<feature type="compositionally biased region" description="Basic and acidic residues" evidence="1">
    <location>
        <begin position="129"/>
        <end position="153"/>
    </location>
</feature>
<dbReference type="Proteomes" id="UP000276776">
    <property type="component" value="Unassembled WGS sequence"/>
</dbReference>
<organism evidence="4">
    <name type="scientific">Thelazia callipaeda</name>
    <name type="common">Oriental eyeworm</name>
    <name type="synonym">Parasitic nematode</name>
    <dbReference type="NCBI Taxonomy" id="103827"/>
    <lineage>
        <taxon>Eukaryota</taxon>
        <taxon>Metazoa</taxon>
        <taxon>Ecdysozoa</taxon>
        <taxon>Nematoda</taxon>
        <taxon>Chromadorea</taxon>
        <taxon>Rhabditida</taxon>
        <taxon>Spirurina</taxon>
        <taxon>Spiruromorpha</taxon>
        <taxon>Thelazioidea</taxon>
        <taxon>Thelaziidae</taxon>
        <taxon>Thelazia</taxon>
    </lineage>
</organism>
<reference evidence="2 3" key="2">
    <citation type="submission" date="2018-11" db="EMBL/GenBank/DDBJ databases">
        <authorList>
            <consortium name="Pathogen Informatics"/>
        </authorList>
    </citation>
    <scope>NUCLEOTIDE SEQUENCE [LARGE SCALE GENOMIC DNA]</scope>
</reference>
<gene>
    <name evidence="2" type="ORF">TCLT_LOCUS5455</name>
</gene>
<dbReference type="WBParaSite" id="TCLT_0000546601-mRNA-1">
    <property type="protein sequence ID" value="TCLT_0000546601-mRNA-1"/>
    <property type="gene ID" value="TCLT_0000546601"/>
</dbReference>
<evidence type="ECO:0000256" key="1">
    <source>
        <dbReference type="SAM" id="MobiDB-lite"/>
    </source>
</evidence>
<name>A0A0N5CYE6_THECL</name>